<dbReference type="EMBL" id="CP107246">
    <property type="protein sequence ID" value="WIM05876.1"/>
    <property type="molecule type" value="Genomic_DNA"/>
</dbReference>
<dbReference type="AlphaFoldDB" id="A0AA49FKX8"/>
<gene>
    <name evidence="1" type="ORF">OHM77_00880</name>
</gene>
<evidence type="ECO:0000313" key="1">
    <source>
        <dbReference type="EMBL" id="WIM05876.1"/>
    </source>
</evidence>
<evidence type="ECO:0008006" key="2">
    <source>
        <dbReference type="Google" id="ProtNLM"/>
    </source>
</evidence>
<organism evidence="1">
    <name type="scientific">Candidatus Nitricoxidivorans perseverans</name>
    <dbReference type="NCBI Taxonomy" id="2975601"/>
    <lineage>
        <taxon>Bacteria</taxon>
        <taxon>Pseudomonadati</taxon>
        <taxon>Pseudomonadota</taxon>
        <taxon>Betaproteobacteria</taxon>
        <taxon>Nitrosomonadales</taxon>
        <taxon>Sterolibacteriaceae</taxon>
        <taxon>Candidatus Nitricoxidivorans</taxon>
    </lineage>
</organism>
<proteinExistence type="predicted"/>
<accession>A0AA49FKX8</accession>
<name>A0AA49FKX8_9PROT</name>
<protein>
    <recommendedName>
        <fullName evidence="2">MarR family transcriptional regulator</fullName>
    </recommendedName>
</protein>
<dbReference type="Proteomes" id="UP001234916">
    <property type="component" value="Chromosome"/>
</dbReference>
<dbReference type="KEGG" id="npv:OHM77_00880"/>
<reference evidence="1" key="1">
    <citation type="journal article" date="2023" name="Nat. Microbiol.">
        <title>Enrichment and characterization of a nitric oxide-reducing microbial community in a continuous bioreactor.</title>
        <authorList>
            <person name="Garrido-Amador P."/>
            <person name="Stortenbeker N."/>
            <person name="Wessels H.J.C.T."/>
            <person name="Speth D.R."/>
            <person name="Garcia-Heredia I."/>
            <person name="Kartal B."/>
        </authorList>
    </citation>
    <scope>NUCLEOTIDE SEQUENCE</scope>
    <source>
        <strain evidence="1">MAG1</strain>
    </source>
</reference>
<sequence>MTHDFRKALQTYLATTLGIAAPALLAWPGVKTLPRYLAEEFAFHELELWGQACLLMVAKQGAPTPVDLQKQLRLVERQAKLPVIYGQAGMTARQRQRLLELFVPFVVPGRQLFLPPLGVDLREHYAAQARQHAPALGPAAQAVLLAGLLGFWEGDSHASAIARQFGYSAMTLSRARRELLDRGFVHLDGTGRGARWALNGARLVVWQSARPALRSPVVRRVWCALPDDELARLPVAGLAALAANSMLAAPAVPVTALTEAAWRELTHRLPGLRTADEAFDGAVELELWSYEPRILMDPSVRCVDRYSLFLSLQAEAEVDERVAQALEVMMKDAEE</sequence>